<gene>
    <name evidence="3" type="ORF">QUF54_03230</name>
</gene>
<dbReference type="InterPro" id="IPR023346">
    <property type="entry name" value="Lysozyme-like_dom_sf"/>
</dbReference>
<dbReference type="GO" id="GO:0016829">
    <property type="term" value="F:lyase activity"/>
    <property type="evidence" value="ECO:0007669"/>
    <property type="project" value="UniProtKB-KW"/>
</dbReference>
<dbReference type="EC" id="4.2.2.n1" evidence="3"/>
<name>A0ABT7VRP8_9GAMM</name>
<dbReference type="PANTHER" id="PTHR37423">
    <property type="entry name" value="SOLUBLE LYTIC MUREIN TRANSGLYCOSYLASE-RELATED"/>
    <property type="match status" value="1"/>
</dbReference>
<dbReference type="Pfam" id="PF01464">
    <property type="entry name" value="SLT"/>
    <property type="match status" value="1"/>
</dbReference>
<evidence type="ECO:0000313" key="3">
    <source>
        <dbReference type="EMBL" id="MDM8562346.1"/>
    </source>
</evidence>
<dbReference type="Proteomes" id="UP001171945">
    <property type="component" value="Unassembled WGS sequence"/>
</dbReference>
<keyword evidence="3" id="KW-0456">Lyase</keyword>
<keyword evidence="4" id="KW-1185">Reference proteome</keyword>
<dbReference type="CDD" id="cd00254">
    <property type="entry name" value="LT-like"/>
    <property type="match status" value="1"/>
</dbReference>
<dbReference type="PANTHER" id="PTHR37423:SF2">
    <property type="entry name" value="MEMBRANE-BOUND LYTIC MUREIN TRANSGLYCOSYLASE C"/>
    <property type="match status" value="1"/>
</dbReference>
<protein>
    <submittedName>
        <fullName evidence="3">Lytic transglycosylase domain-containing protein</fullName>
        <ecNumber evidence="3">4.2.2.n1</ecNumber>
    </submittedName>
</protein>
<dbReference type="Gene3D" id="1.10.530.10">
    <property type="match status" value="1"/>
</dbReference>
<sequence length="92" mass="10146">VSPSGAIGLMQIMPATAEDFCGLSRKQLFNPELNLECGTAYFVQQLKNFGSVKLALCAYNAGPTRVRKLGRCPKFKETTQYTKSILKKWKGG</sequence>
<dbReference type="EMBL" id="JAUCGM010000122">
    <property type="protein sequence ID" value="MDM8562346.1"/>
    <property type="molecule type" value="Genomic_DNA"/>
</dbReference>
<organism evidence="3 4">
    <name type="scientific">Candidatus Marithioploca araucensis</name>
    <dbReference type="NCBI Taxonomy" id="70273"/>
    <lineage>
        <taxon>Bacteria</taxon>
        <taxon>Pseudomonadati</taxon>
        <taxon>Pseudomonadota</taxon>
        <taxon>Gammaproteobacteria</taxon>
        <taxon>Thiotrichales</taxon>
        <taxon>Thiotrichaceae</taxon>
        <taxon>Candidatus Marithioploca</taxon>
    </lineage>
</organism>
<proteinExistence type="inferred from homology"/>
<accession>A0ABT7VRP8</accession>
<feature type="domain" description="Transglycosylase SLT" evidence="2">
    <location>
        <begin position="1"/>
        <end position="79"/>
    </location>
</feature>
<comment type="similarity">
    <text evidence="1">Belongs to the transglycosylase Slt family.</text>
</comment>
<comment type="caution">
    <text evidence="3">The sequence shown here is derived from an EMBL/GenBank/DDBJ whole genome shotgun (WGS) entry which is preliminary data.</text>
</comment>
<evidence type="ECO:0000256" key="1">
    <source>
        <dbReference type="ARBA" id="ARBA00007734"/>
    </source>
</evidence>
<evidence type="ECO:0000259" key="2">
    <source>
        <dbReference type="Pfam" id="PF01464"/>
    </source>
</evidence>
<evidence type="ECO:0000313" key="4">
    <source>
        <dbReference type="Proteomes" id="UP001171945"/>
    </source>
</evidence>
<feature type="non-terminal residue" evidence="3">
    <location>
        <position position="1"/>
    </location>
</feature>
<dbReference type="SUPFAM" id="SSF53955">
    <property type="entry name" value="Lysozyme-like"/>
    <property type="match status" value="1"/>
</dbReference>
<dbReference type="InterPro" id="IPR008258">
    <property type="entry name" value="Transglycosylase_SLT_dom_1"/>
</dbReference>
<reference evidence="3" key="1">
    <citation type="submission" date="2023-06" db="EMBL/GenBank/DDBJ databases">
        <title>Uncultivated large filamentous bacteria from sulfidic sediments reveal new species and different genomic features in energy metabolism and defense.</title>
        <authorList>
            <person name="Fonseca A."/>
        </authorList>
    </citation>
    <scope>NUCLEOTIDE SEQUENCE</scope>
    <source>
        <strain evidence="3">HSG4</strain>
    </source>
</reference>